<gene>
    <name evidence="1" type="ORF">GSOID_T00012158001</name>
</gene>
<accession>E4Y050</accession>
<evidence type="ECO:0000313" key="1">
    <source>
        <dbReference type="EMBL" id="CBY15262.1"/>
    </source>
</evidence>
<protein>
    <submittedName>
        <fullName evidence="1">Uncharacterized protein</fullName>
    </submittedName>
</protein>
<dbReference type="AlphaFoldDB" id="E4Y050"/>
<proteinExistence type="predicted"/>
<sequence>MKARRVFVIAQTKFNKTTEWMDNLADKRQREVISTALLERAENDKAAKELEKRDLVEATGIEIDDMINNDLVEDLRMLNAAENEETDEDTEVEDEDEVFEEQQEILNDLDNAVLNSAK</sequence>
<reference evidence="1" key="1">
    <citation type="journal article" date="2010" name="Science">
        <title>Plasticity of animal genome architecture unmasked by rapid evolution of a pelagic tunicate.</title>
        <authorList>
            <person name="Denoeud F."/>
            <person name="Henriet S."/>
            <person name="Mungpakdee S."/>
            <person name="Aury J.M."/>
            <person name="Da Silva C."/>
            <person name="Brinkmann H."/>
            <person name="Mikhaleva J."/>
            <person name="Olsen L.C."/>
            <person name="Jubin C."/>
            <person name="Canestro C."/>
            <person name="Bouquet J.M."/>
            <person name="Danks G."/>
            <person name="Poulain J."/>
            <person name="Campsteijn C."/>
            <person name="Adamski M."/>
            <person name="Cross I."/>
            <person name="Yadetie F."/>
            <person name="Muffato M."/>
            <person name="Louis A."/>
            <person name="Butcher S."/>
            <person name="Tsagkogeorga G."/>
            <person name="Konrad A."/>
            <person name="Singh S."/>
            <person name="Jensen M.F."/>
            <person name="Cong E.H."/>
            <person name="Eikeseth-Otteraa H."/>
            <person name="Noel B."/>
            <person name="Anthouard V."/>
            <person name="Porcel B.M."/>
            <person name="Kachouri-Lafond R."/>
            <person name="Nishino A."/>
            <person name="Ugolini M."/>
            <person name="Chourrout P."/>
            <person name="Nishida H."/>
            <person name="Aasland R."/>
            <person name="Huzurbazar S."/>
            <person name="Westhof E."/>
            <person name="Delsuc F."/>
            <person name="Lehrach H."/>
            <person name="Reinhardt R."/>
            <person name="Weissenbach J."/>
            <person name="Roy S.W."/>
            <person name="Artiguenave F."/>
            <person name="Postlethwait J.H."/>
            <person name="Manak J.R."/>
            <person name="Thompson E.M."/>
            <person name="Jaillon O."/>
            <person name="Du Pasquier L."/>
            <person name="Boudinot P."/>
            <person name="Liberles D.A."/>
            <person name="Volff J.N."/>
            <person name="Philippe H."/>
            <person name="Lenhard B."/>
            <person name="Roest Crollius H."/>
            <person name="Wincker P."/>
            <person name="Chourrout D."/>
        </authorList>
    </citation>
    <scope>NUCLEOTIDE SEQUENCE [LARGE SCALE GENOMIC DNA]</scope>
</reference>
<dbReference type="EMBL" id="FN653458">
    <property type="protein sequence ID" value="CBY15262.1"/>
    <property type="molecule type" value="Genomic_DNA"/>
</dbReference>
<organism evidence="1">
    <name type="scientific">Oikopleura dioica</name>
    <name type="common">Tunicate</name>
    <dbReference type="NCBI Taxonomy" id="34765"/>
    <lineage>
        <taxon>Eukaryota</taxon>
        <taxon>Metazoa</taxon>
        <taxon>Chordata</taxon>
        <taxon>Tunicata</taxon>
        <taxon>Appendicularia</taxon>
        <taxon>Copelata</taxon>
        <taxon>Oikopleuridae</taxon>
        <taxon>Oikopleura</taxon>
    </lineage>
</organism>
<keyword evidence="2" id="KW-1185">Reference proteome</keyword>
<dbReference type="InParanoid" id="E4Y050"/>
<evidence type="ECO:0000313" key="2">
    <source>
        <dbReference type="Proteomes" id="UP000001307"/>
    </source>
</evidence>
<name>E4Y050_OIKDI</name>
<dbReference type="Proteomes" id="UP000001307">
    <property type="component" value="Unassembled WGS sequence"/>
</dbReference>